<evidence type="ECO:0000313" key="5">
    <source>
        <dbReference type="EMBL" id="MFC6787704.1"/>
    </source>
</evidence>
<dbReference type="CDD" id="cd00502">
    <property type="entry name" value="DHQase_I"/>
    <property type="match status" value="1"/>
</dbReference>
<comment type="function">
    <text evidence="4">Involved in the third step of the chorismate pathway, which leads to the biosynthesis of aromatic amino acids. Catalyzes the cis-dehydration of 3-dehydroquinate (DHQ) and introduces the first double bond of the aromatic ring to yield 3-dehydroshikimate.</text>
</comment>
<reference evidence="5 6" key="1">
    <citation type="journal article" date="2019" name="Int. J. Syst. Evol. Microbiol.">
        <title>The Global Catalogue of Microorganisms (GCM) 10K type strain sequencing project: providing services to taxonomists for standard genome sequencing and annotation.</title>
        <authorList>
            <consortium name="The Broad Institute Genomics Platform"/>
            <consortium name="The Broad Institute Genome Sequencing Center for Infectious Disease"/>
            <person name="Wu L."/>
            <person name="Ma J."/>
        </authorList>
    </citation>
    <scope>NUCLEOTIDE SEQUENCE [LARGE SCALE GENOMIC DNA]</scope>
    <source>
        <strain evidence="5 6">SYNS20</strain>
    </source>
</reference>
<feature type="binding site" evidence="4">
    <location>
        <position position="213"/>
    </location>
    <ligand>
        <name>3-dehydroquinate</name>
        <dbReference type="ChEBI" id="CHEBI:32364"/>
    </ligand>
</feature>
<dbReference type="InterPro" id="IPR050146">
    <property type="entry name" value="Type-I_3-dehydroquinase"/>
</dbReference>
<comment type="pathway">
    <text evidence="4">Metabolic intermediate biosynthesis; chorismate biosynthesis; chorismate from D-erythrose 4-phosphate and phosphoenolpyruvate: step 3/7.</text>
</comment>
<dbReference type="GeneID" id="81210841"/>
<feature type="active site" description="Proton donor/acceptor" evidence="4">
    <location>
        <position position="125"/>
    </location>
</feature>
<dbReference type="HAMAP" id="MF_00214">
    <property type="entry name" value="AroD"/>
    <property type="match status" value="1"/>
</dbReference>
<dbReference type="AlphaFoldDB" id="A0ABD5TFB3"/>
<dbReference type="PANTHER" id="PTHR43699:SF1">
    <property type="entry name" value="3-DEHYDROQUINATE DEHYDRATASE"/>
    <property type="match status" value="1"/>
</dbReference>
<keyword evidence="4" id="KW-0057">Aromatic amino acid biosynthesis</keyword>
<dbReference type="RefSeq" id="WP_284063422.1">
    <property type="nucleotide sequence ID" value="NZ_CP126158.1"/>
</dbReference>
<comment type="subunit">
    <text evidence="4">Homodimer.</text>
</comment>
<evidence type="ECO:0000256" key="1">
    <source>
        <dbReference type="ARBA" id="ARBA00001864"/>
    </source>
</evidence>
<dbReference type="GO" id="GO:0046279">
    <property type="term" value="P:3,4-dihydroxybenzoate biosynthetic process"/>
    <property type="evidence" value="ECO:0007669"/>
    <property type="project" value="UniProtKB-ARBA"/>
</dbReference>
<feature type="binding site" evidence="4">
    <location>
        <position position="192"/>
    </location>
    <ligand>
        <name>3-dehydroquinate</name>
        <dbReference type="ChEBI" id="CHEBI:32364"/>
    </ligand>
</feature>
<dbReference type="EMBL" id="JBHSWX010000012">
    <property type="protein sequence ID" value="MFC6787704.1"/>
    <property type="molecule type" value="Genomic_DNA"/>
</dbReference>
<feature type="binding site" evidence="4">
    <location>
        <begin position="31"/>
        <end position="33"/>
    </location>
    <ligand>
        <name>3-dehydroquinate</name>
        <dbReference type="ChEBI" id="CHEBI:32364"/>
    </ligand>
</feature>
<dbReference type="Proteomes" id="UP001596443">
    <property type="component" value="Unassembled WGS sequence"/>
</dbReference>
<comment type="caution">
    <text evidence="5">The sequence shown here is derived from an EMBL/GenBank/DDBJ whole genome shotgun (WGS) entry which is preliminary data.</text>
</comment>
<dbReference type="GO" id="GO:0009073">
    <property type="term" value="P:aromatic amino acid family biosynthetic process"/>
    <property type="evidence" value="ECO:0007669"/>
    <property type="project" value="UniProtKB-KW"/>
</dbReference>
<name>A0ABD5TFB3_9EURY</name>
<sequence length="231" mass="23966">MTFALDSFSLCASTADLDEEPAAREHADCVEFRMDLAEEPLATLDGYDGELPLLVTNRPHWEGGETAPYGRLDALAAAVEHEAIAAVDVELATLRGRPAGTNEIDPAGLVEHARANGAAVVASVHDFDGTPSPATLDGLLRAAAAAGDAGKLAVTARTNGEALDLLAATHRATIRGDRVATMAMGEAGRHTRAVAPVYGSRLGYAPVDAADATAPGQYDLATLRRLVDDLS</sequence>
<keyword evidence="6" id="KW-1185">Reference proteome</keyword>
<keyword evidence="2 4" id="KW-0456">Lyase</keyword>
<dbReference type="GO" id="GO:0009423">
    <property type="term" value="P:chorismate biosynthetic process"/>
    <property type="evidence" value="ECO:0007669"/>
    <property type="project" value="UniProtKB-UniRule"/>
</dbReference>
<dbReference type="SUPFAM" id="SSF51569">
    <property type="entry name" value="Aldolase"/>
    <property type="match status" value="1"/>
</dbReference>
<dbReference type="GO" id="GO:0008652">
    <property type="term" value="P:amino acid biosynthetic process"/>
    <property type="evidence" value="ECO:0007669"/>
    <property type="project" value="UniProtKB-KW"/>
</dbReference>
<dbReference type="InterPro" id="IPR013785">
    <property type="entry name" value="Aldolase_TIM"/>
</dbReference>
<comment type="catalytic activity">
    <reaction evidence="1 4">
        <text>3-dehydroquinate = 3-dehydroshikimate + H2O</text>
        <dbReference type="Rhea" id="RHEA:21096"/>
        <dbReference type="ChEBI" id="CHEBI:15377"/>
        <dbReference type="ChEBI" id="CHEBI:16630"/>
        <dbReference type="ChEBI" id="CHEBI:32364"/>
        <dbReference type="EC" id="4.2.1.10"/>
    </reaction>
</comment>
<feature type="binding site" evidence="4">
    <location>
        <position position="217"/>
    </location>
    <ligand>
        <name>3-dehydroquinate</name>
        <dbReference type="ChEBI" id="CHEBI:32364"/>
    </ligand>
</feature>
<feature type="binding site" evidence="4">
    <location>
        <position position="13"/>
    </location>
    <ligand>
        <name>3-dehydroquinate</name>
        <dbReference type="ChEBI" id="CHEBI:32364"/>
    </ligand>
</feature>
<dbReference type="InterPro" id="IPR001381">
    <property type="entry name" value="DHquinase_I"/>
</dbReference>
<dbReference type="Gene3D" id="3.20.20.70">
    <property type="entry name" value="Aldolase class I"/>
    <property type="match status" value="1"/>
</dbReference>
<organism evidence="5 6">
    <name type="scientific">Halobaculum halobium</name>
    <dbReference type="NCBI Taxonomy" id="3032281"/>
    <lineage>
        <taxon>Archaea</taxon>
        <taxon>Methanobacteriati</taxon>
        <taxon>Methanobacteriota</taxon>
        <taxon>Stenosarchaea group</taxon>
        <taxon>Halobacteria</taxon>
        <taxon>Halobacteriales</taxon>
        <taxon>Haloferacaceae</taxon>
        <taxon>Halobaculum</taxon>
    </lineage>
</organism>
<feature type="binding site" evidence="4">
    <location>
        <position position="58"/>
    </location>
    <ligand>
        <name>3-dehydroquinate</name>
        <dbReference type="ChEBI" id="CHEBI:32364"/>
    </ligand>
</feature>
<feature type="active site" description="Schiff-base intermediate with substrate" evidence="4">
    <location>
        <position position="151"/>
    </location>
</feature>
<comment type="similarity">
    <text evidence="4">Belongs to the type-I 3-dehydroquinase family.</text>
</comment>
<dbReference type="Pfam" id="PF01487">
    <property type="entry name" value="DHquinase_I"/>
    <property type="match status" value="1"/>
</dbReference>
<evidence type="ECO:0000256" key="3">
    <source>
        <dbReference type="ARBA" id="ARBA00023270"/>
    </source>
</evidence>
<keyword evidence="3 4" id="KW-0704">Schiff base</keyword>
<dbReference type="PANTHER" id="PTHR43699">
    <property type="entry name" value="3-DEHYDROQUINATE DEHYDRATASE"/>
    <property type="match status" value="1"/>
</dbReference>
<keyword evidence="4" id="KW-0028">Amino-acid biosynthesis</keyword>
<protein>
    <recommendedName>
        <fullName evidence="4">3-dehydroquinate dehydratase</fullName>
        <shortName evidence="4">3-dehydroquinase</shortName>
        <ecNumber evidence="4">4.2.1.10</ecNumber>
    </recommendedName>
    <alternativeName>
        <fullName evidence="4">Type I DHQase</fullName>
    </alternativeName>
    <alternativeName>
        <fullName evidence="4">Type I dehydroquinase</fullName>
        <shortName evidence="4">DHQ1</shortName>
    </alternativeName>
</protein>
<accession>A0ABD5TFB3</accession>
<gene>
    <name evidence="4" type="primary">aroD</name>
    <name evidence="5" type="ORF">ACFQFD_17355</name>
</gene>
<evidence type="ECO:0000256" key="2">
    <source>
        <dbReference type="ARBA" id="ARBA00023239"/>
    </source>
</evidence>
<evidence type="ECO:0000256" key="4">
    <source>
        <dbReference type="HAMAP-Rule" id="MF_00214"/>
    </source>
</evidence>
<dbReference type="GO" id="GO:0003855">
    <property type="term" value="F:3-dehydroquinate dehydratase activity"/>
    <property type="evidence" value="ECO:0007669"/>
    <property type="project" value="UniProtKB-UniRule"/>
</dbReference>
<proteinExistence type="inferred from homology"/>
<dbReference type="EC" id="4.2.1.10" evidence="4"/>
<evidence type="ECO:0000313" key="6">
    <source>
        <dbReference type="Proteomes" id="UP001596443"/>
    </source>
</evidence>